<organism evidence="3 4">
    <name type="scientific">Halomonas ventosae</name>
    <dbReference type="NCBI Taxonomy" id="229007"/>
    <lineage>
        <taxon>Bacteria</taxon>
        <taxon>Pseudomonadati</taxon>
        <taxon>Pseudomonadota</taxon>
        <taxon>Gammaproteobacteria</taxon>
        <taxon>Oceanospirillales</taxon>
        <taxon>Halomonadaceae</taxon>
        <taxon>Halomonas</taxon>
    </lineage>
</organism>
<dbReference type="Pfam" id="PF08530">
    <property type="entry name" value="PepX_C"/>
    <property type="match status" value="1"/>
</dbReference>
<evidence type="ECO:0000313" key="3">
    <source>
        <dbReference type="EMBL" id="TDR51495.1"/>
    </source>
</evidence>
<dbReference type="InterPro" id="IPR050585">
    <property type="entry name" value="Xaa-Pro_dipeptidyl-ppase/CocE"/>
</dbReference>
<dbReference type="Gene3D" id="2.60.120.260">
    <property type="entry name" value="Galactose-binding domain-like"/>
    <property type="match status" value="1"/>
</dbReference>
<dbReference type="AlphaFoldDB" id="A0A4R6ZH80"/>
<dbReference type="PANTHER" id="PTHR43056:SF10">
    <property type="entry name" value="COCE_NOND FAMILY, PUTATIVE (AFU_ORTHOLOGUE AFUA_7G00600)-RELATED"/>
    <property type="match status" value="1"/>
</dbReference>
<dbReference type="NCBIfam" id="TIGR00976">
    <property type="entry name" value="CocE_NonD"/>
    <property type="match status" value="1"/>
</dbReference>
<reference evidence="3 4" key="1">
    <citation type="submission" date="2019-03" db="EMBL/GenBank/DDBJ databases">
        <title>Genomic Encyclopedia of Type Strains, Phase III (KMG-III): the genomes of soil and plant-associated and newly described type strains.</title>
        <authorList>
            <person name="Whitman W."/>
        </authorList>
    </citation>
    <scope>NUCLEOTIDE SEQUENCE [LARGE SCALE GENOMIC DNA]</scope>
    <source>
        <strain evidence="3 4">CECT 5797</strain>
    </source>
</reference>
<proteinExistence type="predicted"/>
<dbReference type="InterPro" id="IPR008979">
    <property type="entry name" value="Galactose-bd-like_sf"/>
</dbReference>
<dbReference type="RefSeq" id="WP_133637099.1">
    <property type="nucleotide sequence ID" value="NZ_SNZJ01000017.1"/>
</dbReference>
<dbReference type="Gene3D" id="3.40.50.1820">
    <property type="entry name" value="alpha/beta hydrolase"/>
    <property type="match status" value="2"/>
</dbReference>
<dbReference type="Pfam" id="PF02129">
    <property type="entry name" value="Peptidase_S15"/>
    <property type="match status" value="1"/>
</dbReference>
<dbReference type="OrthoDB" id="9806163at2"/>
<comment type="caution">
    <text evidence="3">The sequence shown here is derived from an EMBL/GenBank/DDBJ whole genome shotgun (WGS) entry which is preliminary data.</text>
</comment>
<name>A0A4R6ZH80_9GAMM</name>
<evidence type="ECO:0000256" key="1">
    <source>
        <dbReference type="ARBA" id="ARBA00022801"/>
    </source>
</evidence>
<dbReference type="EMBL" id="SNZJ01000017">
    <property type="protein sequence ID" value="TDR51495.1"/>
    <property type="molecule type" value="Genomic_DNA"/>
</dbReference>
<dbReference type="InterPro" id="IPR000383">
    <property type="entry name" value="Xaa-Pro-like_dom"/>
</dbReference>
<keyword evidence="1" id="KW-0378">Hydrolase</keyword>
<dbReference type="SMART" id="SM00939">
    <property type="entry name" value="PepX_C"/>
    <property type="match status" value="1"/>
</dbReference>
<dbReference type="InterPro" id="IPR029058">
    <property type="entry name" value="AB_hydrolase_fold"/>
</dbReference>
<dbReference type="InterPro" id="IPR005674">
    <property type="entry name" value="CocE/Ser_esterase"/>
</dbReference>
<dbReference type="InterPro" id="IPR013736">
    <property type="entry name" value="Xaa-Pro_dipept_C"/>
</dbReference>
<dbReference type="PANTHER" id="PTHR43056">
    <property type="entry name" value="PEPTIDASE S9 PROLYL OLIGOPEPTIDASE"/>
    <property type="match status" value="1"/>
</dbReference>
<evidence type="ECO:0000313" key="4">
    <source>
        <dbReference type="Proteomes" id="UP000295212"/>
    </source>
</evidence>
<dbReference type="SUPFAM" id="SSF53474">
    <property type="entry name" value="alpha/beta-Hydrolases"/>
    <property type="match status" value="1"/>
</dbReference>
<dbReference type="SUPFAM" id="SSF49785">
    <property type="entry name" value="Galactose-binding domain-like"/>
    <property type="match status" value="1"/>
</dbReference>
<dbReference type="Proteomes" id="UP000295212">
    <property type="component" value="Unassembled WGS sequence"/>
</dbReference>
<gene>
    <name evidence="3" type="ORF">DFP85_11788</name>
</gene>
<feature type="domain" description="Xaa-Pro dipeptidyl-peptidase C-terminal" evidence="2">
    <location>
        <begin position="290"/>
        <end position="551"/>
    </location>
</feature>
<evidence type="ECO:0000259" key="2">
    <source>
        <dbReference type="SMART" id="SM00939"/>
    </source>
</evidence>
<protein>
    <recommendedName>
        <fullName evidence="2">Xaa-Pro dipeptidyl-peptidase C-terminal domain-containing protein</fullName>
    </recommendedName>
</protein>
<sequence>MRIVNDFPRRVMEEETWIPLPDGSRLAARIWRPVDAELHPVPAILEYLPYRKRDLTAERDVQSHPYWAGHGYAGVRVDIRGTGESDGVLTDEYLPSELEDGLVILKWLEAQPWCTGDVGMIGISWGGFNGLQIAALRPPQLKAVITLCFTDDRYADDIHHMGGCLLADNLSWASTMFDGNACPPDPELVGERWREMWLERLDGSGLWLAQWLEHQRRDDYWKHGSVCEDYSQIQCPVYAVSGWADGYCNAVFRVLEGLEVPRKGLVGPWAHKYPHLGVPGPAIGFLQESLRWWDQWLKGIDTGIMDEPMLRVWMQESVPPSARYDERPGRWVAEPDWPSPNIVAEAFQLTEGHDLVPEDEGGEEDEAVLDIRSPLSVGLYAGKWCSYNAPPDLPHDQRDEDGGSLIFQTARLEAPLEICGSPMVELELSADQPVAMVALRLSDIAEDDKATRVSYGLLNLTHRDSDEHPEPLEPGRRYRVRIPLKHIAQQFPAGHALRLSLSTSYWPLAWPAPQPARITLWPGASRLLLPRREPRPAEEAALPAFAEPEGAPPLAKTLLQPTQETWQVIRDLAQDRTTLEVVHDEGRYRIDDIDLEIAASVTERYAYAYGSYDSVSGWTEWQRSFKRGDWEVSTLTRTLLTSDADNFRIRATLDAWEGDTRIYARTWDETIPRDLV</sequence>
<accession>A0A4R6ZH80</accession>
<dbReference type="GO" id="GO:0008239">
    <property type="term" value="F:dipeptidyl-peptidase activity"/>
    <property type="evidence" value="ECO:0007669"/>
    <property type="project" value="InterPro"/>
</dbReference>